<accession>A0ABY7CXQ4</accession>
<dbReference type="GeneID" id="77801634"/>
<evidence type="ECO:0000313" key="1">
    <source>
        <dbReference type="EMBL" id="WAQ89128.1"/>
    </source>
</evidence>
<evidence type="ECO:0000313" key="2">
    <source>
        <dbReference type="Proteomes" id="UP001164743"/>
    </source>
</evidence>
<protein>
    <submittedName>
        <fullName evidence="1">Uncharacterized protein</fullName>
    </submittedName>
</protein>
<organism evidence="1 2">
    <name type="scientific">Puccinia triticina</name>
    <dbReference type="NCBI Taxonomy" id="208348"/>
    <lineage>
        <taxon>Eukaryota</taxon>
        <taxon>Fungi</taxon>
        <taxon>Dikarya</taxon>
        <taxon>Basidiomycota</taxon>
        <taxon>Pucciniomycotina</taxon>
        <taxon>Pucciniomycetes</taxon>
        <taxon>Pucciniales</taxon>
        <taxon>Pucciniaceae</taxon>
        <taxon>Puccinia</taxon>
    </lineage>
</organism>
<dbReference type="EMBL" id="CP110430">
    <property type="protein sequence ID" value="WAQ89128.1"/>
    <property type="molecule type" value="Genomic_DNA"/>
</dbReference>
<sequence length="145" mass="16038">MAGRLFSLQRAEMLENRQGADFMGSTKFGLKKTNFIIIRKNEKEVTNSPATLAKVQGPAWPHTSLYVMGPAFGRRDEASTAPEEGANGPSLFTCGKEYIYTNSRIKSTTPFSFYCLGKPSYVFQRDMGLEERKTGNAVCPTPALL</sequence>
<gene>
    <name evidence="1" type="ORF">PtA15_10A552</name>
</gene>
<keyword evidence="2" id="KW-1185">Reference proteome</keyword>
<reference evidence="1" key="1">
    <citation type="submission" date="2022-10" db="EMBL/GenBank/DDBJ databases">
        <title>Puccinia triticina Genome sequencing and assembly.</title>
        <authorList>
            <person name="Li C."/>
        </authorList>
    </citation>
    <scope>NUCLEOTIDE SEQUENCE</scope>
    <source>
        <strain evidence="1">Pt15</strain>
    </source>
</reference>
<dbReference type="RefSeq" id="XP_053024683.1">
    <property type="nucleotide sequence ID" value="XM_053160739.1"/>
</dbReference>
<name>A0ABY7CXQ4_9BASI</name>
<proteinExistence type="predicted"/>
<dbReference type="Proteomes" id="UP001164743">
    <property type="component" value="Chromosome 10A"/>
</dbReference>